<name>A0A699I793_TANCI</name>
<gene>
    <name evidence="1" type="ORF">Tci_502804</name>
</gene>
<protein>
    <recommendedName>
        <fullName evidence="2">RRM domain-containing protein</fullName>
    </recommendedName>
</protein>
<dbReference type="GO" id="GO:0005829">
    <property type="term" value="C:cytosol"/>
    <property type="evidence" value="ECO:0007669"/>
    <property type="project" value="TreeGrafter"/>
</dbReference>
<reference evidence="1" key="1">
    <citation type="journal article" date="2019" name="Sci. Rep.">
        <title>Draft genome of Tanacetum cinerariifolium, the natural source of mosquito coil.</title>
        <authorList>
            <person name="Yamashiro T."/>
            <person name="Shiraishi A."/>
            <person name="Satake H."/>
            <person name="Nakayama K."/>
        </authorList>
    </citation>
    <scope>NUCLEOTIDE SEQUENCE</scope>
</reference>
<dbReference type="GO" id="GO:1990904">
    <property type="term" value="C:ribonucleoprotein complex"/>
    <property type="evidence" value="ECO:0007669"/>
    <property type="project" value="TreeGrafter"/>
</dbReference>
<comment type="caution">
    <text evidence="1">The sequence shown here is derived from an EMBL/GenBank/DDBJ whole genome shotgun (WGS) entry which is preliminary data.</text>
</comment>
<dbReference type="PANTHER" id="PTHR10693">
    <property type="entry name" value="RAS GTPASE-ACTIVATING PROTEIN-BINDING PROTEIN"/>
    <property type="match status" value="1"/>
</dbReference>
<dbReference type="AlphaFoldDB" id="A0A699I793"/>
<sequence length="193" mass="21324">VPHHLLGLISSMVEFNVICYYMLSTHGIQVQSNRQHGFCFGFVEFEAPEAVQKAIEGKDLIRESGIPYIIVIPCALTEEPAGADLIFEQGDNITVKCVLPFSEQYIIDPKNPPPEKDYTSYFISLKDGIPGHGRFPAGRGSGFRNKGVRGCGNLGSGGRGFNRDGDFGIPRGEWESVRCCNISDRSRARRRAD</sequence>
<evidence type="ECO:0000313" key="1">
    <source>
        <dbReference type="EMBL" id="GEZ30831.1"/>
    </source>
</evidence>
<accession>A0A699I793</accession>
<evidence type="ECO:0008006" key="2">
    <source>
        <dbReference type="Google" id="ProtNLM"/>
    </source>
</evidence>
<organism evidence="1">
    <name type="scientific">Tanacetum cinerariifolium</name>
    <name type="common">Dalmatian daisy</name>
    <name type="synonym">Chrysanthemum cinerariifolium</name>
    <dbReference type="NCBI Taxonomy" id="118510"/>
    <lineage>
        <taxon>Eukaryota</taxon>
        <taxon>Viridiplantae</taxon>
        <taxon>Streptophyta</taxon>
        <taxon>Embryophyta</taxon>
        <taxon>Tracheophyta</taxon>
        <taxon>Spermatophyta</taxon>
        <taxon>Magnoliopsida</taxon>
        <taxon>eudicotyledons</taxon>
        <taxon>Gunneridae</taxon>
        <taxon>Pentapetalae</taxon>
        <taxon>asterids</taxon>
        <taxon>campanulids</taxon>
        <taxon>Asterales</taxon>
        <taxon>Asteraceae</taxon>
        <taxon>Asteroideae</taxon>
        <taxon>Anthemideae</taxon>
        <taxon>Anthemidinae</taxon>
        <taxon>Tanacetum</taxon>
    </lineage>
</organism>
<dbReference type="PANTHER" id="PTHR10693:SF20">
    <property type="entry name" value="AT27578P"/>
    <property type="match status" value="1"/>
</dbReference>
<dbReference type="GO" id="GO:0003729">
    <property type="term" value="F:mRNA binding"/>
    <property type="evidence" value="ECO:0007669"/>
    <property type="project" value="TreeGrafter"/>
</dbReference>
<proteinExistence type="predicted"/>
<dbReference type="EMBL" id="BKCJ010263659">
    <property type="protein sequence ID" value="GEZ30831.1"/>
    <property type="molecule type" value="Genomic_DNA"/>
</dbReference>
<feature type="non-terminal residue" evidence="1">
    <location>
        <position position="1"/>
    </location>
</feature>
<dbReference type="InterPro" id="IPR039539">
    <property type="entry name" value="Ras_GTPase_bind_prot"/>
</dbReference>